<feature type="active site" description="Charge relay system" evidence="10">
    <location>
        <position position="150"/>
    </location>
</feature>
<comment type="caution">
    <text evidence="12">The sequence shown here is derived from an EMBL/GenBank/DDBJ whole genome shotgun (WGS) entry which is preliminary data.</text>
</comment>
<evidence type="ECO:0000313" key="12">
    <source>
        <dbReference type="EMBL" id="SAL30482.1"/>
    </source>
</evidence>
<name>A0A158GEN7_9BURK</name>
<comment type="similarity">
    <text evidence="1 10">Belongs to the amidase family. GatA subfamily.</text>
</comment>
<dbReference type="GO" id="GO:0030956">
    <property type="term" value="C:glutamyl-tRNA(Gln) amidotransferase complex"/>
    <property type="evidence" value="ECO:0007669"/>
    <property type="project" value="InterPro"/>
</dbReference>
<dbReference type="PANTHER" id="PTHR11895">
    <property type="entry name" value="TRANSAMIDASE"/>
    <property type="match status" value="1"/>
</dbReference>
<dbReference type="PANTHER" id="PTHR11895:SF151">
    <property type="entry name" value="GLUTAMYL-TRNA(GLN) AMIDOTRANSFERASE SUBUNIT A"/>
    <property type="match status" value="1"/>
</dbReference>
<accession>A0A158GEN7</accession>
<comment type="subunit">
    <text evidence="2 10">Heterotrimer of A, B and C subunits.</text>
</comment>
<reference evidence="12" key="1">
    <citation type="submission" date="2016-01" db="EMBL/GenBank/DDBJ databases">
        <authorList>
            <person name="Peeters C."/>
        </authorList>
    </citation>
    <scope>NUCLEOTIDE SEQUENCE [LARGE SCALE GENOMIC DNA]</scope>
    <source>
        <strain evidence="12">LMG 22934</strain>
    </source>
</reference>
<keyword evidence="6 10" id="KW-0547">Nucleotide-binding</keyword>
<dbReference type="GO" id="GO:0016740">
    <property type="term" value="F:transferase activity"/>
    <property type="evidence" value="ECO:0007669"/>
    <property type="project" value="UniProtKB-KW"/>
</dbReference>
<dbReference type="EMBL" id="FCNW02000006">
    <property type="protein sequence ID" value="SAL30482.1"/>
    <property type="molecule type" value="Genomic_DNA"/>
</dbReference>
<evidence type="ECO:0000256" key="8">
    <source>
        <dbReference type="ARBA" id="ARBA00022917"/>
    </source>
</evidence>
<comment type="function">
    <text evidence="10">Allows the formation of correctly charged Gln-tRNA(Gln) through the transamidation of misacylated Glu-tRNA(Gln) in organisms which lack glutaminyl-tRNA synthetase. The reaction takes place in the presence of glutamine and ATP through an activated gamma-phospho-Glu-tRNA(Gln).</text>
</comment>
<evidence type="ECO:0000256" key="2">
    <source>
        <dbReference type="ARBA" id="ARBA00011123"/>
    </source>
</evidence>
<dbReference type="Proteomes" id="UP000054977">
    <property type="component" value="Unassembled WGS sequence"/>
</dbReference>
<keyword evidence="8 10" id="KW-0648">Protein biosynthesis</keyword>
<evidence type="ECO:0000259" key="11">
    <source>
        <dbReference type="Pfam" id="PF01425"/>
    </source>
</evidence>
<feature type="active site" description="Acyl-ester intermediate" evidence="10">
    <location>
        <position position="174"/>
    </location>
</feature>
<comment type="catalytic activity">
    <reaction evidence="9 10">
        <text>L-glutamyl-tRNA(Gln) + L-glutamine + ATP + H2O = L-glutaminyl-tRNA(Gln) + L-glutamate + ADP + phosphate + H(+)</text>
        <dbReference type="Rhea" id="RHEA:17521"/>
        <dbReference type="Rhea" id="RHEA-COMP:9681"/>
        <dbReference type="Rhea" id="RHEA-COMP:9684"/>
        <dbReference type="ChEBI" id="CHEBI:15377"/>
        <dbReference type="ChEBI" id="CHEBI:15378"/>
        <dbReference type="ChEBI" id="CHEBI:29985"/>
        <dbReference type="ChEBI" id="CHEBI:30616"/>
        <dbReference type="ChEBI" id="CHEBI:43474"/>
        <dbReference type="ChEBI" id="CHEBI:58359"/>
        <dbReference type="ChEBI" id="CHEBI:78520"/>
        <dbReference type="ChEBI" id="CHEBI:78521"/>
        <dbReference type="ChEBI" id="CHEBI:456216"/>
        <dbReference type="EC" id="6.3.5.7"/>
    </reaction>
</comment>
<gene>
    <name evidence="10" type="primary">gatA</name>
    <name evidence="12" type="ORF">AWB65_01908</name>
</gene>
<evidence type="ECO:0000256" key="6">
    <source>
        <dbReference type="ARBA" id="ARBA00022741"/>
    </source>
</evidence>
<dbReference type="GO" id="GO:0005524">
    <property type="term" value="F:ATP binding"/>
    <property type="evidence" value="ECO:0007669"/>
    <property type="project" value="UniProtKB-KW"/>
</dbReference>
<feature type="active site" description="Charge relay system" evidence="10">
    <location>
        <position position="75"/>
    </location>
</feature>
<evidence type="ECO:0000256" key="4">
    <source>
        <dbReference type="ARBA" id="ARBA00014428"/>
    </source>
</evidence>
<dbReference type="Gene3D" id="3.90.1300.10">
    <property type="entry name" value="Amidase signature (AS) domain"/>
    <property type="match status" value="1"/>
</dbReference>
<sequence length="498" mass="53260">MHQKSLTELRAALDGKEISASELAQIYLQRIEAAKDLNAFISVDRDLTLAQAKAADALIAQGNAGPLTGLPIAHKDVFVTRDWASTAGSKMLENYASPFDATVVERLGRAGMVTLGKTNMDEFAMGSSNENSHFGAVKNPWDLKAVPGGSSGGSAAAVAARLAPAATGTDTGGSIRQPASFTGITGIKPTYGRVSRFGMIAFASSLDQGGPMAQTAADCATLLNAMASFDERDSTSLQREDEDYTRYLGQRWSGDDAAKPLAGLRIGMPKEYFGPGLADDVRAAIDAALKQYEALGATLVEVSLPKTELSIPVYYIIAPAEASSNLSRFDGVRYGHRAAHYTDLLDMYKKSRAEGFGPEVKRRILVGTYVLSHGYYDAYYLQAQKIRRIIARDFQEAFSHCDVIMGPVAPTVAWNLGEKADDPVQMYLADIYTLSTSLAGLPGMSVPCGFGAGANAKRPVGLQIVGNYFNEARMLQVADAFQRATDWHQKSPSAPAGV</sequence>
<protein>
    <recommendedName>
        <fullName evidence="4 10">Glutamyl-tRNA(Gln) amidotransferase subunit A</fullName>
        <shortName evidence="10">Glu-ADT subunit A</shortName>
        <ecNumber evidence="3 10">6.3.5.7</ecNumber>
    </recommendedName>
</protein>
<evidence type="ECO:0000256" key="7">
    <source>
        <dbReference type="ARBA" id="ARBA00022840"/>
    </source>
</evidence>
<dbReference type="Pfam" id="PF01425">
    <property type="entry name" value="Amidase"/>
    <property type="match status" value="1"/>
</dbReference>
<feature type="domain" description="Amidase" evidence="11">
    <location>
        <begin position="22"/>
        <end position="475"/>
    </location>
</feature>
<dbReference type="PROSITE" id="PS00571">
    <property type="entry name" value="AMIDASES"/>
    <property type="match status" value="1"/>
</dbReference>
<dbReference type="InterPro" id="IPR036928">
    <property type="entry name" value="AS_sf"/>
</dbReference>
<dbReference type="STRING" id="326474.AWB65_01908"/>
<dbReference type="InterPro" id="IPR020556">
    <property type="entry name" value="Amidase_CS"/>
</dbReference>
<dbReference type="GO" id="GO:0050567">
    <property type="term" value="F:glutaminyl-tRNA synthase (glutamine-hydrolyzing) activity"/>
    <property type="evidence" value="ECO:0007669"/>
    <property type="project" value="UniProtKB-UniRule"/>
</dbReference>
<proteinExistence type="inferred from homology"/>
<dbReference type="AlphaFoldDB" id="A0A158GEN7"/>
<keyword evidence="5 10" id="KW-0436">Ligase</keyword>
<dbReference type="NCBIfam" id="TIGR00132">
    <property type="entry name" value="gatA"/>
    <property type="match status" value="1"/>
</dbReference>
<evidence type="ECO:0000256" key="10">
    <source>
        <dbReference type="HAMAP-Rule" id="MF_00120"/>
    </source>
</evidence>
<evidence type="ECO:0000256" key="9">
    <source>
        <dbReference type="ARBA" id="ARBA00047407"/>
    </source>
</evidence>
<dbReference type="InterPro" id="IPR023631">
    <property type="entry name" value="Amidase_dom"/>
</dbReference>
<dbReference type="EC" id="6.3.5.7" evidence="3 10"/>
<dbReference type="RefSeq" id="WP_087666916.1">
    <property type="nucleotide sequence ID" value="NZ_FCNW02000006.1"/>
</dbReference>
<dbReference type="InterPro" id="IPR004412">
    <property type="entry name" value="GatA"/>
</dbReference>
<evidence type="ECO:0000256" key="3">
    <source>
        <dbReference type="ARBA" id="ARBA00012739"/>
    </source>
</evidence>
<keyword evidence="7 10" id="KW-0067">ATP-binding</keyword>
<keyword evidence="13" id="KW-1185">Reference proteome</keyword>
<evidence type="ECO:0000256" key="5">
    <source>
        <dbReference type="ARBA" id="ARBA00022598"/>
    </source>
</evidence>
<dbReference type="SUPFAM" id="SSF75304">
    <property type="entry name" value="Amidase signature (AS) enzymes"/>
    <property type="match status" value="1"/>
</dbReference>
<dbReference type="GO" id="GO:0006412">
    <property type="term" value="P:translation"/>
    <property type="evidence" value="ECO:0007669"/>
    <property type="project" value="UniProtKB-UniRule"/>
</dbReference>
<dbReference type="OrthoDB" id="9811471at2"/>
<evidence type="ECO:0000313" key="13">
    <source>
        <dbReference type="Proteomes" id="UP000054977"/>
    </source>
</evidence>
<evidence type="ECO:0000256" key="1">
    <source>
        <dbReference type="ARBA" id="ARBA00008069"/>
    </source>
</evidence>
<dbReference type="InterPro" id="IPR000120">
    <property type="entry name" value="Amidase"/>
</dbReference>
<organism evidence="12 13">
    <name type="scientific">Caballeronia humi</name>
    <dbReference type="NCBI Taxonomy" id="326474"/>
    <lineage>
        <taxon>Bacteria</taxon>
        <taxon>Pseudomonadati</taxon>
        <taxon>Pseudomonadota</taxon>
        <taxon>Betaproteobacteria</taxon>
        <taxon>Burkholderiales</taxon>
        <taxon>Burkholderiaceae</taxon>
        <taxon>Caballeronia</taxon>
    </lineage>
</organism>
<dbReference type="HAMAP" id="MF_00120">
    <property type="entry name" value="GatA"/>
    <property type="match status" value="1"/>
</dbReference>